<dbReference type="RefSeq" id="WP_049644118.1">
    <property type="nucleotide sequence ID" value="NZ_LFTY01000002.1"/>
</dbReference>
<evidence type="ECO:0000313" key="4">
    <source>
        <dbReference type="Proteomes" id="UP000037178"/>
    </source>
</evidence>
<proteinExistence type="predicted"/>
<dbReference type="InterPro" id="IPR038507">
    <property type="entry name" value="YcnI-like_sf"/>
</dbReference>
<dbReference type="EMBL" id="LFTY01000002">
    <property type="protein sequence ID" value="KMW58519.1"/>
    <property type="molecule type" value="Genomic_DNA"/>
</dbReference>
<reference evidence="3 4" key="1">
    <citation type="submission" date="2015-06" db="EMBL/GenBank/DDBJ databases">
        <title>Draft genome sequence of an Alphaproteobacteria species associated to the Mediterranean sponge Oscarella lobularis.</title>
        <authorList>
            <person name="Jourda C."/>
            <person name="Santini S."/>
            <person name="Claverie J.-M."/>
        </authorList>
    </citation>
    <scope>NUCLEOTIDE SEQUENCE [LARGE SCALE GENOMIC DNA]</scope>
    <source>
        <strain evidence="3">IGS</strain>
    </source>
</reference>
<name>A0A0J9EA15_9RHOB</name>
<comment type="caution">
    <text evidence="3">The sequence shown here is derived from an EMBL/GenBank/DDBJ whole genome shotgun (WGS) entry which is preliminary data.</text>
</comment>
<accession>A0A0J9EA15</accession>
<sequence length="173" mass="18761">MKTTFTAAVAATLALSASQAAAHASLEVKEAALNANYKAVMRVSHGCAGQATESVTITIPEGVINAKPKPKPGWELTTVVEPYARTYEYHGQRSEGVTSITWTGRLEDAHYDEFIFRARITDAFEPGQMLYFPTVQTCADGSLEWVVIPVAGEERPRRPAPGLKLLEGGHAHH</sequence>
<feature type="signal peptide" evidence="1">
    <location>
        <begin position="1"/>
        <end position="22"/>
    </location>
</feature>
<organism evidence="3 4">
    <name type="scientific">Candidatus Rhodobacter oscarellae</name>
    <dbReference type="NCBI Taxonomy" id="1675527"/>
    <lineage>
        <taxon>Bacteria</taxon>
        <taxon>Pseudomonadati</taxon>
        <taxon>Pseudomonadota</taxon>
        <taxon>Alphaproteobacteria</taxon>
        <taxon>Rhodobacterales</taxon>
        <taxon>Rhodobacter group</taxon>
        <taxon>Rhodobacter</taxon>
    </lineage>
</organism>
<keyword evidence="1" id="KW-0732">Signal</keyword>
<dbReference type="OrthoDB" id="9796962at2"/>
<dbReference type="PATRIC" id="fig|1675527.3.peg.3656"/>
<dbReference type="Gene3D" id="2.60.40.2230">
    <property type="entry name" value="Uncharacterised protein YcnI-like PF07987, DUF1775"/>
    <property type="match status" value="1"/>
</dbReference>
<feature type="domain" description="YncI copper-binding" evidence="2">
    <location>
        <begin position="23"/>
        <end position="165"/>
    </location>
</feature>
<evidence type="ECO:0000256" key="1">
    <source>
        <dbReference type="SAM" id="SignalP"/>
    </source>
</evidence>
<dbReference type="AlphaFoldDB" id="A0A0J9EA15"/>
<dbReference type="Proteomes" id="UP000037178">
    <property type="component" value="Unassembled WGS sequence"/>
</dbReference>
<dbReference type="CDD" id="cd08545">
    <property type="entry name" value="YcnI_like"/>
    <property type="match status" value="1"/>
</dbReference>
<gene>
    <name evidence="3" type="ORF">AIOL_003496</name>
</gene>
<keyword evidence="4" id="KW-1185">Reference proteome</keyword>
<dbReference type="InterPro" id="IPR012533">
    <property type="entry name" value="YcnI-copper_dom"/>
</dbReference>
<protein>
    <submittedName>
        <fullName evidence="3">Conserved membrane protein in copper uptake, YcnI</fullName>
    </submittedName>
</protein>
<dbReference type="Pfam" id="PF07987">
    <property type="entry name" value="DUF1775"/>
    <property type="match status" value="1"/>
</dbReference>
<evidence type="ECO:0000259" key="2">
    <source>
        <dbReference type="Pfam" id="PF07987"/>
    </source>
</evidence>
<evidence type="ECO:0000313" key="3">
    <source>
        <dbReference type="EMBL" id="KMW58519.1"/>
    </source>
</evidence>
<feature type="chain" id="PRO_5005318364" evidence="1">
    <location>
        <begin position="23"/>
        <end position="173"/>
    </location>
</feature>
<dbReference type="STRING" id="1675527.AIOL_003496"/>